<dbReference type="Pfam" id="PF13360">
    <property type="entry name" value="PQQ_2"/>
    <property type="match status" value="1"/>
</dbReference>
<name>A0A554NA16_9EURY</name>
<reference evidence="3 4" key="1">
    <citation type="submission" date="2018-06" db="EMBL/GenBank/DDBJ databases">
        <title>Natronomonas sp. F16-60 a new haloarchaeon isolated from a solar saltern of Isla Cristina, Huelva, Spain.</title>
        <authorList>
            <person name="Duran-Viseras A."/>
            <person name="Sanchez-Porro C."/>
            <person name="Ventosa A."/>
        </authorList>
    </citation>
    <scope>NUCLEOTIDE SEQUENCE [LARGE SCALE GENOMIC DNA]</scope>
    <source>
        <strain evidence="3 4">F16-60</strain>
    </source>
</reference>
<dbReference type="RefSeq" id="WP_144261690.1">
    <property type="nucleotide sequence ID" value="NZ_QMDX01000004.1"/>
</dbReference>
<dbReference type="PANTHER" id="PTHR34512:SF30">
    <property type="entry name" value="OUTER MEMBRANE PROTEIN ASSEMBLY FACTOR BAMB"/>
    <property type="match status" value="1"/>
</dbReference>
<dbReference type="OrthoDB" id="145878at2157"/>
<dbReference type="InParanoid" id="A0A554NA16"/>
<evidence type="ECO:0000259" key="2">
    <source>
        <dbReference type="Pfam" id="PF13360"/>
    </source>
</evidence>
<accession>A0A554NA16</accession>
<dbReference type="PANTHER" id="PTHR34512">
    <property type="entry name" value="CELL SURFACE PROTEIN"/>
    <property type="match status" value="1"/>
</dbReference>
<proteinExistence type="predicted"/>
<dbReference type="SUPFAM" id="SSF50998">
    <property type="entry name" value="Quinoprotein alcohol dehydrogenase-like"/>
    <property type="match status" value="1"/>
</dbReference>
<evidence type="ECO:0000256" key="1">
    <source>
        <dbReference type="SAM" id="MobiDB-lite"/>
    </source>
</evidence>
<dbReference type="InterPro" id="IPR006311">
    <property type="entry name" value="TAT_signal"/>
</dbReference>
<dbReference type="AlphaFoldDB" id="A0A554NA16"/>
<gene>
    <name evidence="3" type="ORF">DP107_08300</name>
</gene>
<dbReference type="EMBL" id="QMDX01000004">
    <property type="protein sequence ID" value="TSD14244.1"/>
    <property type="molecule type" value="Genomic_DNA"/>
</dbReference>
<dbReference type="PROSITE" id="PS51318">
    <property type="entry name" value="TAT"/>
    <property type="match status" value="1"/>
</dbReference>
<evidence type="ECO:0000313" key="3">
    <source>
        <dbReference type="EMBL" id="TSD14244.1"/>
    </source>
</evidence>
<dbReference type="Gene3D" id="2.130.10.10">
    <property type="entry name" value="YVTN repeat-like/Quinoprotein amine dehydrogenase"/>
    <property type="match status" value="2"/>
</dbReference>
<sequence>MPSRRALLRSGAVAAAAGLAGCSALGGAPGPVPLPDATPGPDDWPGRGYDARNTRYSADAEPPRSEPTPRWTREFRFCHEPVVRGTRLVLNTGNEDREYTVGLRTTDGSEVWRSESEPWGYPTPTLGAERAYVTGPDCAFGIDLETGEETWRGQPCHGANTAGGTVADGRLYMEYGGYFSALDGTGRVRWATSHDAETPPAVVGDTAFVATVFTVAALDLTATARELPWEDLDDDQPAHAKREAAGRWMDPPAASNVGPRFHHAPAVDGSLVFATATGDEGGELRALARADGTERWTVSSPPSPRAGEESREAPDPVNDPVPPVVADDRVVTCLGDRQVLALDRGGTVQWTRTLEHSVTGLAGAGETLLAVTHDRSIERSGEGHGGLVALDLGSGEPRWSLSFDDHVSGVTPAGGTVYATVVVDRRNGGTVSTERLLALS</sequence>
<evidence type="ECO:0000313" key="4">
    <source>
        <dbReference type="Proteomes" id="UP000319894"/>
    </source>
</evidence>
<dbReference type="SMART" id="SM00564">
    <property type="entry name" value="PQQ"/>
    <property type="match status" value="4"/>
</dbReference>
<comment type="caution">
    <text evidence="3">The sequence shown here is derived from an EMBL/GenBank/DDBJ whole genome shotgun (WGS) entry which is preliminary data.</text>
</comment>
<keyword evidence="4" id="KW-1185">Reference proteome</keyword>
<dbReference type="InterPro" id="IPR015943">
    <property type="entry name" value="WD40/YVTN_repeat-like_dom_sf"/>
</dbReference>
<dbReference type="PROSITE" id="PS51257">
    <property type="entry name" value="PROKAR_LIPOPROTEIN"/>
    <property type="match status" value="1"/>
</dbReference>
<feature type="domain" description="Pyrrolo-quinoline quinone repeat" evidence="2">
    <location>
        <begin position="142"/>
        <end position="400"/>
    </location>
</feature>
<feature type="region of interest" description="Disordered" evidence="1">
    <location>
        <begin position="287"/>
        <end position="324"/>
    </location>
</feature>
<organism evidence="3 4">
    <name type="scientific">Haloglomus irregulare</name>
    <dbReference type="NCBI Taxonomy" id="2234134"/>
    <lineage>
        <taxon>Archaea</taxon>
        <taxon>Methanobacteriati</taxon>
        <taxon>Methanobacteriota</taxon>
        <taxon>Stenosarchaea group</taxon>
        <taxon>Halobacteria</taxon>
        <taxon>Halobacteriales</taxon>
        <taxon>Natronomonadaceae</taxon>
        <taxon>Haloglomus</taxon>
    </lineage>
</organism>
<feature type="region of interest" description="Disordered" evidence="1">
    <location>
        <begin position="23"/>
        <end position="69"/>
    </location>
</feature>
<dbReference type="InterPro" id="IPR002372">
    <property type="entry name" value="PQQ_rpt_dom"/>
</dbReference>
<dbReference type="Proteomes" id="UP000319894">
    <property type="component" value="Unassembled WGS sequence"/>
</dbReference>
<feature type="region of interest" description="Disordered" evidence="1">
    <location>
        <begin position="233"/>
        <end position="256"/>
    </location>
</feature>
<protein>
    <recommendedName>
        <fullName evidence="2">Pyrrolo-quinoline quinone repeat domain-containing protein</fullName>
    </recommendedName>
</protein>
<feature type="compositionally biased region" description="Basic and acidic residues" evidence="1">
    <location>
        <begin position="236"/>
        <end position="245"/>
    </location>
</feature>
<dbReference type="InterPro" id="IPR018391">
    <property type="entry name" value="PQQ_b-propeller_rpt"/>
</dbReference>
<dbReference type="InterPro" id="IPR011047">
    <property type="entry name" value="Quinoprotein_ADH-like_sf"/>
</dbReference>